<proteinExistence type="inferred from homology"/>
<sequence>MNDILTTKELGKNFKRKHVLDQINLHVPTGKIYCIMGPNGAGKSTLLKIISGIEKPTEGVVTFKDKNWKREDLKVIGSLIEEPGLFDNLTVEENIKLKLKLHRVENKNQEQILNILGFGDHNHEKVKGFSTGMRQRLGIALAFMGNPDLVILDEPTNGLDTFGIHELRELLMLEKKQGKTIVIASHMLSEIQKVADRIAILGDGKLLLEEDYEPETDLEELFISTLEKAGIKHD</sequence>
<keyword evidence="2" id="KW-0813">Transport</keyword>
<comment type="similarity">
    <text evidence="1">Belongs to the ABC transporter superfamily.</text>
</comment>
<evidence type="ECO:0000313" key="7">
    <source>
        <dbReference type="Proteomes" id="UP000216008"/>
    </source>
</evidence>
<feature type="domain" description="ABC transporter" evidence="5">
    <location>
        <begin position="5"/>
        <end position="228"/>
    </location>
</feature>
<dbReference type="EMBL" id="NIBD01000009">
    <property type="protein sequence ID" value="PAB56626.1"/>
    <property type="molecule type" value="Genomic_DNA"/>
</dbReference>
<name>A0A267MAP5_LACJH</name>
<dbReference type="InterPro" id="IPR003439">
    <property type="entry name" value="ABC_transporter-like_ATP-bd"/>
</dbReference>
<dbReference type="RefSeq" id="WP_012846559.1">
    <property type="nucleotide sequence ID" value="NZ_NIBD01000009.1"/>
</dbReference>
<evidence type="ECO:0000256" key="1">
    <source>
        <dbReference type="ARBA" id="ARBA00005417"/>
    </source>
</evidence>
<dbReference type="GO" id="GO:0005524">
    <property type="term" value="F:ATP binding"/>
    <property type="evidence" value="ECO:0007669"/>
    <property type="project" value="UniProtKB-KW"/>
</dbReference>
<evidence type="ECO:0000313" key="6">
    <source>
        <dbReference type="EMBL" id="PAB56626.1"/>
    </source>
</evidence>
<comment type="caution">
    <text evidence="6">The sequence shown here is derived from an EMBL/GenBank/DDBJ whole genome shotgun (WGS) entry which is preliminary data.</text>
</comment>
<dbReference type="PANTHER" id="PTHR43335">
    <property type="entry name" value="ABC TRANSPORTER, ATP-BINDING PROTEIN"/>
    <property type="match status" value="1"/>
</dbReference>
<dbReference type="PROSITE" id="PS50893">
    <property type="entry name" value="ABC_TRANSPORTER_2"/>
    <property type="match status" value="1"/>
</dbReference>
<reference evidence="6 7" key="1">
    <citation type="submission" date="2017-05" db="EMBL/GenBank/DDBJ databases">
        <title>Lactobacillus johnsonii from commercial turkeys.</title>
        <authorList>
            <person name="Johnson T.J."/>
            <person name="Youmans B."/>
        </authorList>
    </citation>
    <scope>NUCLEOTIDE SEQUENCE [LARGE SCALE GENOMIC DNA]</scope>
    <source>
        <strain evidence="6 7">UMNLJ114</strain>
    </source>
</reference>
<protein>
    <submittedName>
        <fullName evidence="6">Lantibiotic ABC transporter ATP-binding protein</fullName>
    </submittedName>
</protein>
<dbReference type="AlphaFoldDB" id="A0A267MAP5"/>
<accession>A0A267MAP5</accession>
<dbReference type="SUPFAM" id="SSF52540">
    <property type="entry name" value="P-loop containing nucleoside triphosphate hydrolases"/>
    <property type="match status" value="1"/>
</dbReference>
<dbReference type="Gene3D" id="3.40.50.300">
    <property type="entry name" value="P-loop containing nucleotide triphosphate hydrolases"/>
    <property type="match status" value="1"/>
</dbReference>
<keyword evidence="3" id="KW-0547">Nucleotide-binding</keyword>
<keyword evidence="4 6" id="KW-0067">ATP-binding</keyword>
<organism evidence="6 7">
    <name type="scientific">Lactobacillus johnsonii</name>
    <dbReference type="NCBI Taxonomy" id="33959"/>
    <lineage>
        <taxon>Bacteria</taxon>
        <taxon>Bacillati</taxon>
        <taxon>Bacillota</taxon>
        <taxon>Bacilli</taxon>
        <taxon>Lactobacillales</taxon>
        <taxon>Lactobacillaceae</taxon>
        <taxon>Lactobacillus</taxon>
    </lineage>
</organism>
<evidence type="ECO:0000256" key="4">
    <source>
        <dbReference type="ARBA" id="ARBA00022840"/>
    </source>
</evidence>
<dbReference type="InterPro" id="IPR027417">
    <property type="entry name" value="P-loop_NTPase"/>
</dbReference>
<dbReference type="GO" id="GO:0016887">
    <property type="term" value="F:ATP hydrolysis activity"/>
    <property type="evidence" value="ECO:0007669"/>
    <property type="project" value="InterPro"/>
</dbReference>
<dbReference type="PANTHER" id="PTHR43335:SF4">
    <property type="entry name" value="ABC TRANSPORTER, ATP-BINDING PROTEIN"/>
    <property type="match status" value="1"/>
</dbReference>
<dbReference type="CDD" id="cd03268">
    <property type="entry name" value="ABC_BcrA_bacitracin_resist"/>
    <property type="match status" value="1"/>
</dbReference>
<dbReference type="SMART" id="SM00382">
    <property type="entry name" value="AAA"/>
    <property type="match status" value="1"/>
</dbReference>
<dbReference type="Proteomes" id="UP000216008">
    <property type="component" value="Unassembled WGS sequence"/>
</dbReference>
<gene>
    <name evidence="6" type="ORF">A3Q24_01855</name>
</gene>
<dbReference type="Pfam" id="PF00005">
    <property type="entry name" value="ABC_tran"/>
    <property type="match status" value="1"/>
</dbReference>
<evidence type="ECO:0000256" key="3">
    <source>
        <dbReference type="ARBA" id="ARBA00022741"/>
    </source>
</evidence>
<evidence type="ECO:0000256" key="2">
    <source>
        <dbReference type="ARBA" id="ARBA00022448"/>
    </source>
</evidence>
<dbReference type="InterPro" id="IPR003593">
    <property type="entry name" value="AAA+_ATPase"/>
</dbReference>
<evidence type="ECO:0000259" key="5">
    <source>
        <dbReference type="PROSITE" id="PS50893"/>
    </source>
</evidence>